<name>A0A8S5TGA0_9VIRU</name>
<protein>
    <submittedName>
        <fullName evidence="1">Uncharacterized protein</fullName>
    </submittedName>
</protein>
<dbReference type="EMBL" id="BK032819">
    <property type="protein sequence ID" value="DAF62051.1"/>
    <property type="molecule type" value="Genomic_DNA"/>
</dbReference>
<proteinExistence type="predicted"/>
<reference evidence="1" key="1">
    <citation type="journal article" date="2021" name="Proc. Natl. Acad. Sci. U.S.A.">
        <title>A Catalog of Tens of Thousands of Viruses from Human Metagenomes Reveals Hidden Associations with Chronic Diseases.</title>
        <authorList>
            <person name="Tisza M.J."/>
            <person name="Buck C.B."/>
        </authorList>
    </citation>
    <scope>NUCLEOTIDE SEQUENCE</scope>
    <source>
        <strain evidence="1">CtL4h4</strain>
    </source>
</reference>
<accession>A0A8S5TGA0</accession>
<evidence type="ECO:0000313" key="1">
    <source>
        <dbReference type="EMBL" id="DAF62051.1"/>
    </source>
</evidence>
<sequence>MEDKRMCELFIYTLNSILRVCDETISDNIVNSILSIKLKCKDMLEYYEEYKS</sequence>
<organism evidence="1">
    <name type="scientific">Phage sp. ctL4h4</name>
    <dbReference type="NCBI Taxonomy" id="2828005"/>
    <lineage>
        <taxon>Viruses</taxon>
    </lineage>
</organism>